<evidence type="ECO:0000256" key="1">
    <source>
        <dbReference type="SAM" id="MobiDB-lite"/>
    </source>
</evidence>
<dbReference type="EMBL" id="QAPG01000033">
    <property type="protein sequence ID" value="TDZ36223.1"/>
    <property type="molecule type" value="Genomic_DNA"/>
</dbReference>
<keyword evidence="3" id="KW-1185">Reference proteome</keyword>
<accession>A0A4R8QPJ4</accession>
<reference evidence="2 3" key="1">
    <citation type="submission" date="2018-11" db="EMBL/GenBank/DDBJ databases">
        <title>Genome sequence and assembly of Colletotrichum spinosum.</title>
        <authorList>
            <person name="Gan P."/>
            <person name="Shirasu K."/>
        </authorList>
    </citation>
    <scope>NUCLEOTIDE SEQUENCE [LARGE SCALE GENOMIC DNA]</scope>
    <source>
        <strain evidence="2 3">CBS 515.97</strain>
    </source>
</reference>
<name>A0A4R8QPJ4_9PEZI</name>
<gene>
    <name evidence="2" type="ORF">C8035_v008117</name>
</gene>
<feature type="compositionally biased region" description="Polar residues" evidence="1">
    <location>
        <begin position="1"/>
        <end position="22"/>
    </location>
</feature>
<dbReference type="AlphaFoldDB" id="A0A4R8QPJ4"/>
<evidence type="ECO:0000313" key="3">
    <source>
        <dbReference type="Proteomes" id="UP000295083"/>
    </source>
</evidence>
<proteinExistence type="predicted"/>
<organism evidence="2 3">
    <name type="scientific">Colletotrichum spinosum</name>
    <dbReference type="NCBI Taxonomy" id="1347390"/>
    <lineage>
        <taxon>Eukaryota</taxon>
        <taxon>Fungi</taxon>
        <taxon>Dikarya</taxon>
        <taxon>Ascomycota</taxon>
        <taxon>Pezizomycotina</taxon>
        <taxon>Sordariomycetes</taxon>
        <taxon>Hypocreomycetidae</taxon>
        <taxon>Glomerellales</taxon>
        <taxon>Glomerellaceae</taxon>
        <taxon>Colletotrichum</taxon>
        <taxon>Colletotrichum orbiculare species complex</taxon>
    </lineage>
</organism>
<protein>
    <submittedName>
        <fullName evidence="2">Uncharacterized protein</fullName>
    </submittedName>
</protein>
<feature type="region of interest" description="Disordered" evidence="1">
    <location>
        <begin position="1"/>
        <end position="41"/>
    </location>
</feature>
<evidence type="ECO:0000313" key="2">
    <source>
        <dbReference type="EMBL" id="TDZ36223.1"/>
    </source>
</evidence>
<sequence length="111" mass="11922">MPALSLPTSFSVPSPSSDQFPTRSRLPSPISKGSLSRHRPSTPAWPFTTHLLFSSTIPVCFTPLPQDLAILSTAWQTSVLLDHLAPNVSYSLVAAAASPPASLLPTLYPRR</sequence>
<comment type="caution">
    <text evidence="2">The sequence shown here is derived from an EMBL/GenBank/DDBJ whole genome shotgun (WGS) entry which is preliminary data.</text>
</comment>
<dbReference type="Proteomes" id="UP000295083">
    <property type="component" value="Unassembled WGS sequence"/>
</dbReference>